<evidence type="ECO:0000256" key="4">
    <source>
        <dbReference type="ARBA" id="ARBA00012756"/>
    </source>
</evidence>
<evidence type="ECO:0000256" key="9">
    <source>
        <dbReference type="ARBA" id="ARBA00023180"/>
    </source>
</evidence>
<dbReference type="FunFam" id="2.60.390.10:FF:000001">
    <property type="entry name" value="Beta-galactosidase A"/>
    <property type="match status" value="1"/>
</dbReference>
<dbReference type="FunFam" id="2.60.120.260:FF:000065">
    <property type="entry name" value="Beta-galactosidase A"/>
    <property type="match status" value="1"/>
</dbReference>
<dbReference type="EC" id="3.2.1.23" evidence="4 13"/>
<dbReference type="EMBL" id="PDND01000001">
    <property type="protein sequence ID" value="PGH37063.1"/>
    <property type="molecule type" value="Genomic_DNA"/>
</dbReference>
<keyword evidence="9" id="KW-0325">Glycoprotein</keyword>
<dbReference type="SUPFAM" id="SSF51011">
    <property type="entry name" value="Glycosyl hydrolase domain"/>
    <property type="match status" value="1"/>
</dbReference>
<dbReference type="Pfam" id="PF01301">
    <property type="entry name" value="Glyco_hydro_35"/>
    <property type="match status" value="1"/>
</dbReference>
<dbReference type="InterPro" id="IPR036833">
    <property type="entry name" value="BetaGal_dom3_sf"/>
</dbReference>
<dbReference type="Pfam" id="PF13363">
    <property type="entry name" value="BetaGal_dom3"/>
    <property type="match status" value="1"/>
</dbReference>
<dbReference type="PANTHER" id="PTHR23421">
    <property type="entry name" value="BETA-GALACTOSIDASE RELATED"/>
    <property type="match status" value="1"/>
</dbReference>
<evidence type="ECO:0000256" key="3">
    <source>
        <dbReference type="ARBA" id="ARBA00009809"/>
    </source>
</evidence>
<keyword evidence="5" id="KW-0964">Secreted</keyword>
<evidence type="ECO:0000256" key="5">
    <source>
        <dbReference type="ARBA" id="ARBA00022525"/>
    </source>
</evidence>
<evidence type="ECO:0000256" key="1">
    <source>
        <dbReference type="ARBA" id="ARBA00001412"/>
    </source>
</evidence>
<evidence type="ECO:0000256" key="2">
    <source>
        <dbReference type="ARBA" id="ARBA00004613"/>
    </source>
</evidence>
<evidence type="ECO:0000256" key="12">
    <source>
        <dbReference type="ARBA" id="ARBA00023326"/>
    </source>
</evidence>
<dbReference type="FunFam" id="2.102.20.10:FF:000001">
    <property type="entry name" value="Beta-galactosidase A"/>
    <property type="match status" value="1"/>
</dbReference>
<evidence type="ECO:0000256" key="15">
    <source>
        <dbReference type="SAM" id="SignalP"/>
    </source>
</evidence>
<feature type="signal peptide" evidence="15">
    <location>
        <begin position="1"/>
        <end position="19"/>
    </location>
</feature>
<evidence type="ECO:0000313" key="17">
    <source>
        <dbReference type="EMBL" id="PGH37063.1"/>
    </source>
</evidence>
<dbReference type="Pfam" id="PF10435">
    <property type="entry name" value="BetaGal_dom2"/>
    <property type="match status" value="1"/>
</dbReference>
<dbReference type="SUPFAM" id="SSF117100">
    <property type="entry name" value="Beta-galactosidase LacA, domain 3"/>
    <property type="match status" value="1"/>
</dbReference>
<evidence type="ECO:0000256" key="11">
    <source>
        <dbReference type="ARBA" id="ARBA00023295"/>
    </source>
</evidence>
<dbReference type="InterPro" id="IPR037110">
    <property type="entry name" value="Betagal_dom2_sf"/>
</dbReference>
<sequence length="1011" mass="112209">MRFLSACAIACLAFQSAAAVVDRKLGGFTVIEHPDPVKRDLLQDIVKWDNESLFINGERIMIFSAEFHPFRLPVPSLWLDVFQKIKALGFNCVSFYTNWALTEGKPGEYTAEGIFAWEPFFEAATEAGIYLLARPGPYINAEVSGGGYPGWLQRVKGQFRTSAKDYLAATDNYIAHIAASVAKAQITNGGPVILYQPENEYTLSLRIHDFPDGKYMQYVIDQAREAGIVVPMISNDAWAAGNNAPGTGKGEVDIYGHDKYPPIRTSGLLGFCPPIGANSISYKVLLHLILLLRYVKLLDFQAGAYDPWGGVGLDKCSQLLNHEFERVFYKNNFSFGNVFLNLYMTFGGTNWGNLGHPGGYTSYDYGAPISEDRNITREKYSELKLMGNFMKVSPSYLNAVPGHWSISRFTTTPALTVTPLIGRLSKSSFFVLRHSEYTSKASTNYKLKLPTSVGRLTIPQLNGTLTLNGRDSKIHVTDYDVAGTNILYSTAEIFTWKKFGDRKVLVIYGGENERHELAVSTNSMPSVVEGPSEDMQIKKVDDYVVLNWETIRERRIVDIDDLSVFILDRNSAYNYWVPEVPRSGETPGFSTFENTASSIIVKAGYLVRTAFVRGSELHIAADFNTTTPIEVIGAPKTASTLHINGEKVEHNVDDNAIWTTSIEYAPPKIDIPALENLEWKYIDSLPELQADYDDSSWTTADHKTTNNTLRPLTTPTSLHSSDYGYHAGYLIYRGHFVATGIETAISFETQGGFGYGNSAWLNGRHIGSWKGKGYLGSSTNIYSFPKLKAGEKCVFTVLVDNMGLGQNYVIGADSAKNPRGIQHYVLFGRLQSSVTWKLAGNLGGEDYQDRFRGPLNEGGLYIERQGWHQSSPPSQSWKSASPITDGIVGAGVGFFTAEFNLNIPRGWDVPLYFTFPGIKSSPSTYRVQLYVNGFQYGKYVSNLGPQTSFPVPQGILNYQGKNTIGITLWALDGKGAKIERFVLEYREAVRTGMRDVALVDGPAWRKREGAC</sequence>
<comment type="similarity">
    <text evidence="3 14">Belongs to the glycosyl hydrolase 35 family.</text>
</comment>
<dbReference type="GO" id="GO:0005576">
    <property type="term" value="C:extracellular region"/>
    <property type="evidence" value="ECO:0007669"/>
    <property type="project" value="UniProtKB-SubCell"/>
</dbReference>
<dbReference type="GO" id="GO:0000272">
    <property type="term" value="P:polysaccharide catabolic process"/>
    <property type="evidence" value="ECO:0007669"/>
    <property type="project" value="UniProtKB-KW"/>
</dbReference>
<proteinExistence type="inferred from homology"/>
<dbReference type="InterPro" id="IPR001944">
    <property type="entry name" value="Glycoside_Hdrlase_35"/>
</dbReference>
<dbReference type="Gene3D" id="2.60.120.260">
    <property type="entry name" value="Galactose-binding domain-like"/>
    <property type="match status" value="2"/>
</dbReference>
<evidence type="ECO:0000256" key="6">
    <source>
        <dbReference type="ARBA" id="ARBA00022729"/>
    </source>
</evidence>
<evidence type="ECO:0000259" key="16">
    <source>
        <dbReference type="SMART" id="SM01029"/>
    </source>
</evidence>
<dbReference type="FunFam" id="3.20.20.80:FF:000040">
    <property type="entry name" value="Beta-galactosidase A"/>
    <property type="match status" value="1"/>
</dbReference>
<evidence type="ECO:0000256" key="14">
    <source>
        <dbReference type="RuleBase" id="RU003679"/>
    </source>
</evidence>
<name>A0A2B7ZV48_9EURO</name>
<keyword evidence="10" id="KW-0119">Carbohydrate metabolism</keyword>
<evidence type="ECO:0000256" key="10">
    <source>
        <dbReference type="ARBA" id="ARBA00023277"/>
    </source>
</evidence>
<dbReference type="STRING" id="73230.A0A2B7ZV48"/>
<keyword evidence="8" id="KW-1015">Disulfide bond</keyword>
<keyword evidence="6 15" id="KW-0732">Signal</keyword>
<dbReference type="Gene3D" id="2.102.20.10">
    <property type="entry name" value="Beta-galactosidase, domain 2"/>
    <property type="match status" value="1"/>
</dbReference>
<dbReference type="InterPro" id="IPR017853">
    <property type="entry name" value="GH"/>
</dbReference>
<dbReference type="InterPro" id="IPR025972">
    <property type="entry name" value="BetaGal_dom3"/>
</dbReference>
<dbReference type="Pfam" id="PF13364">
    <property type="entry name" value="BetaGal_ABD2"/>
    <property type="match status" value="2"/>
</dbReference>
<dbReference type="Gene3D" id="3.20.20.80">
    <property type="entry name" value="Glycosidases"/>
    <property type="match status" value="1"/>
</dbReference>
<dbReference type="GO" id="GO:0004565">
    <property type="term" value="F:beta-galactosidase activity"/>
    <property type="evidence" value="ECO:0007669"/>
    <property type="project" value="UniProtKB-EC"/>
</dbReference>
<dbReference type="SUPFAM" id="SSF49785">
    <property type="entry name" value="Galactose-binding domain-like"/>
    <property type="match status" value="2"/>
</dbReference>
<gene>
    <name evidence="17" type="ORF">GX50_00046</name>
</gene>
<dbReference type="InterPro" id="IPR019801">
    <property type="entry name" value="Glyco_hydro_35_CS"/>
</dbReference>
<accession>A0A2B7ZV48</accession>
<dbReference type="InterPro" id="IPR025300">
    <property type="entry name" value="BetaGal_jelly_roll_dom"/>
</dbReference>
<comment type="catalytic activity">
    <reaction evidence="1 13">
        <text>Hydrolysis of terminal non-reducing beta-D-galactose residues in beta-D-galactosides.</text>
        <dbReference type="EC" id="3.2.1.23"/>
    </reaction>
</comment>
<feature type="domain" description="Beta-galactosidase" evidence="16">
    <location>
        <begin position="396"/>
        <end position="575"/>
    </location>
</feature>
<dbReference type="InterPro" id="IPR031330">
    <property type="entry name" value="Gly_Hdrlase_35_cat"/>
</dbReference>
<dbReference type="PRINTS" id="PR00742">
    <property type="entry name" value="GLHYDRLASE35"/>
</dbReference>
<evidence type="ECO:0000256" key="7">
    <source>
        <dbReference type="ARBA" id="ARBA00022801"/>
    </source>
</evidence>
<protein>
    <recommendedName>
        <fullName evidence="4 13">Beta-galactosidase</fullName>
        <ecNumber evidence="4 13">3.2.1.23</ecNumber>
    </recommendedName>
</protein>
<reference evidence="17 18" key="1">
    <citation type="submission" date="2017-10" db="EMBL/GenBank/DDBJ databases">
        <title>Comparative genomics in systemic dimorphic fungi from Ajellomycetaceae.</title>
        <authorList>
            <person name="Munoz J.F."/>
            <person name="Mcewen J.G."/>
            <person name="Clay O.K."/>
            <person name="Cuomo C.A."/>
        </authorList>
    </citation>
    <scope>NUCLEOTIDE SEQUENCE [LARGE SCALE GENOMIC DNA]</scope>
    <source>
        <strain evidence="17 18">UAMH4076</strain>
    </source>
</reference>
<comment type="caution">
    <text evidence="17">The sequence shown here is derived from an EMBL/GenBank/DDBJ whole genome shotgun (WGS) entry which is preliminary data.</text>
</comment>
<keyword evidence="7 13" id="KW-0378">Hydrolase</keyword>
<dbReference type="FunFam" id="2.60.120.260:FF:000088">
    <property type="entry name" value="Beta-galactosidase A"/>
    <property type="match status" value="1"/>
</dbReference>
<dbReference type="AlphaFoldDB" id="A0A2B7ZV48"/>
<organism evidence="17 18">
    <name type="scientific">[Emmonsia] crescens</name>
    <dbReference type="NCBI Taxonomy" id="73230"/>
    <lineage>
        <taxon>Eukaryota</taxon>
        <taxon>Fungi</taxon>
        <taxon>Dikarya</taxon>
        <taxon>Ascomycota</taxon>
        <taxon>Pezizomycotina</taxon>
        <taxon>Eurotiomycetes</taxon>
        <taxon>Eurotiomycetidae</taxon>
        <taxon>Onygenales</taxon>
        <taxon>Ajellomycetaceae</taxon>
        <taxon>Emergomyces</taxon>
    </lineage>
</organism>
<keyword evidence="18" id="KW-1185">Reference proteome</keyword>
<dbReference type="InterPro" id="IPR008979">
    <property type="entry name" value="Galactose-bd-like_sf"/>
</dbReference>
<evidence type="ECO:0000313" key="18">
    <source>
        <dbReference type="Proteomes" id="UP000226031"/>
    </source>
</evidence>
<evidence type="ECO:0000256" key="8">
    <source>
        <dbReference type="ARBA" id="ARBA00023157"/>
    </source>
</evidence>
<dbReference type="Gene3D" id="2.60.390.10">
    <property type="entry name" value="Beta-galactosidase, domain 3"/>
    <property type="match status" value="1"/>
</dbReference>
<keyword evidence="11 13" id="KW-0326">Glycosidase</keyword>
<keyword evidence="12" id="KW-0624">Polysaccharide degradation</keyword>
<feature type="chain" id="PRO_5012564048" description="Beta-galactosidase" evidence="15">
    <location>
        <begin position="20"/>
        <end position="1011"/>
    </location>
</feature>
<evidence type="ECO:0000256" key="13">
    <source>
        <dbReference type="RuleBase" id="RU000675"/>
    </source>
</evidence>
<dbReference type="SUPFAM" id="SSF51445">
    <property type="entry name" value="(Trans)glycosidases"/>
    <property type="match status" value="1"/>
</dbReference>
<dbReference type="VEuPathDB" id="FungiDB:EMCG_09727"/>
<dbReference type="Proteomes" id="UP000226031">
    <property type="component" value="Unassembled WGS sequence"/>
</dbReference>
<dbReference type="InterPro" id="IPR018954">
    <property type="entry name" value="Betagal_dom2"/>
</dbReference>
<comment type="subcellular location">
    <subcellularLocation>
        <location evidence="2">Secreted</location>
    </subcellularLocation>
</comment>
<dbReference type="SMART" id="SM01029">
    <property type="entry name" value="BetaGal_dom2"/>
    <property type="match status" value="1"/>
</dbReference>
<dbReference type="PROSITE" id="PS01182">
    <property type="entry name" value="GLYCOSYL_HYDROL_F35"/>
    <property type="match status" value="1"/>
</dbReference>